<keyword evidence="2 4" id="KW-0238">DNA-binding</keyword>
<gene>
    <name evidence="6" type="ORF">CLH61_09030</name>
</gene>
<feature type="DNA-binding region" description="H-T-H motif" evidence="4">
    <location>
        <begin position="29"/>
        <end position="48"/>
    </location>
</feature>
<sequence>MARTPRFDRQIALDHAVALFWEKGYHATSMKQIEQALDMRPGSIYATFGSKDGLFAEALARYAERGGKELADHLAGYDAIIDGLQDYLRNIAAACAPGATVPSRACMVVKTLLETSHTDGPLGDQVNGILAAIETRLAEVLTTAKARGELKPDTDCPRLARLLQAQIIGLRSFAQRDVTAAHVRQLGEDMALLLEPYRLHH</sequence>
<dbReference type="InterPro" id="IPR011075">
    <property type="entry name" value="TetR_C"/>
</dbReference>
<dbReference type="AlphaFoldDB" id="A0A2G1ULE4"/>
<dbReference type="GO" id="GO:0003677">
    <property type="term" value="F:DNA binding"/>
    <property type="evidence" value="ECO:0007669"/>
    <property type="project" value="UniProtKB-UniRule"/>
</dbReference>
<organism evidence="6 7">
    <name type="scientific">Marinobacter profundi</name>
    <dbReference type="NCBI Taxonomy" id="2666256"/>
    <lineage>
        <taxon>Bacteria</taxon>
        <taxon>Pseudomonadati</taxon>
        <taxon>Pseudomonadota</taxon>
        <taxon>Gammaproteobacteria</taxon>
        <taxon>Pseudomonadales</taxon>
        <taxon>Marinobacteraceae</taxon>
        <taxon>Marinobacter</taxon>
    </lineage>
</organism>
<dbReference type="Pfam" id="PF00440">
    <property type="entry name" value="TetR_N"/>
    <property type="match status" value="1"/>
</dbReference>
<dbReference type="InterPro" id="IPR001647">
    <property type="entry name" value="HTH_TetR"/>
</dbReference>
<feature type="domain" description="HTH tetR-type" evidence="5">
    <location>
        <begin position="6"/>
        <end position="66"/>
    </location>
</feature>
<dbReference type="SUPFAM" id="SSF46689">
    <property type="entry name" value="Homeodomain-like"/>
    <property type="match status" value="1"/>
</dbReference>
<dbReference type="InterPro" id="IPR036271">
    <property type="entry name" value="Tet_transcr_reg_TetR-rel_C_sf"/>
</dbReference>
<keyword evidence="3" id="KW-0804">Transcription</keyword>
<keyword evidence="7" id="KW-1185">Reference proteome</keyword>
<reference evidence="6 7" key="1">
    <citation type="submission" date="2017-09" db="EMBL/GenBank/DDBJ databases">
        <title>The draft genome sequences of Marinobacter sp. PWS21.</title>
        <authorList>
            <person name="Cao J."/>
        </authorList>
    </citation>
    <scope>NUCLEOTIDE SEQUENCE [LARGE SCALE GENOMIC DNA]</scope>
    <source>
        <strain evidence="6 7">PWS21</strain>
    </source>
</reference>
<dbReference type="RefSeq" id="WP_099614390.1">
    <property type="nucleotide sequence ID" value="NZ_KZ319370.1"/>
</dbReference>
<dbReference type="Gene3D" id="1.10.10.60">
    <property type="entry name" value="Homeodomain-like"/>
    <property type="match status" value="1"/>
</dbReference>
<dbReference type="PANTHER" id="PTHR47506:SF8">
    <property type="entry name" value="REPRESSOR OF PUTATIVE XENOBIOTIC REDUCTASE TETR FAMILY-RELATED"/>
    <property type="match status" value="1"/>
</dbReference>
<dbReference type="Gene3D" id="1.10.357.10">
    <property type="entry name" value="Tetracycline Repressor, domain 2"/>
    <property type="match status" value="1"/>
</dbReference>
<dbReference type="PANTHER" id="PTHR47506">
    <property type="entry name" value="TRANSCRIPTIONAL REGULATORY PROTEIN"/>
    <property type="match status" value="1"/>
</dbReference>
<evidence type="ECO:0000256" key="2">
    <source>
        <dbReference type="ARBA" id="ARBA00023125"/>
    </source>
</evidence>
<dbReference type="PROSITE" id="PS50977">
    <property type="entry name" value="HTH_TETR_2"/>
    <property type="match status" value="1"/>
</dbReference>
<dbReference type="Proteomes" id="UP000231409">
    <property type="component" value="Unassembled WGS sequence"/>
</dbReference>
<evidence type="ECO:0000259" key="5">
    <source>
        <dbReference type="PROSITE" id="PS50977"/>
    </source>
</evidence>
<comment type="caution">
    <text evidence="6">The sequence shown here is derived from an EMBL/GenBank/DDBJ whole genome shotgun (WGS) entry which is preliminary data.</text>
</comment>
<proteinExistence type="predicted"/>
<protein>
    <submittedName>
        <fullName evidence="6">TetR family transcriptional regulator</fullName>
    </submittedName>
</protein>
<keyword evidence="1" id="KW-0805">Transcription regulation</keyword>
<dbReference type="InterPro" id="IPR009057">
    <property type="entry name" value="Homeodomain-like_sf"/>
</dbReference>
<dbReference type="SUPFAM" id="SSF48498">
    <property type="entry name" value="Tetracyclin repressor-like, C-terminal domain"/>
    <property type="match status" value="1"/>
</dbReference>
<accession>A0A2G1ULE4</accession>
<evidence type="ECO:0000256" key="3">
    <source>
        <dbReference type="ARBA" id="ARBA00023163"/>
    </source>
</evidence>
<evidence type="ECO:0000256" key="1">
    <source>
        <dbReference type="ARBA" id="ARBA00023015"/>
    </source>
</evidence>
<evidence type="ECO:0000256" key="4">
    <source>
        <dbReference type="PROSITE-ProRule" id="PRU00335"/>
    </source>
</evidence>
<dbReference type="Pfam" id="PF16925">
    <property type="entry name" value="TetR_C_13"/>
    <property type="match status" value="1"/>
</dbReference>
<dbReference type="EMBL" id="NTFH01000007">
    <property type="protein sequence ID" value="PHQ15265.1"/>
    <property type="molecule type" value="Genomic_DNA"/>
</dbReference>
<evidence type="ECO:0000313" key="6">
    <source>
        <dbReference type="EMBL" id="PHQ15265.1"/>
    </source>
</evidence>
<name>A0A2G1ULE4_9GAMM</name>
<evidence type="ECO:0000313" key="7">
    <source>
        <dbReference type="Proteomes" id="UP000231409"/>
    </source>
</evidence>